<sequence length="157" mass="16462">MTDLGILLLPIVVAVALVLFLRGRSPGLPEGTDGLDRASSTQVRRAVRHGDAVTRPELAGAAASHALYVLAANEHGVRRMRSMRWVFCLLGAGLIVAGLAAFLDEPTARTALTPAVGVLACALPFVNPVTNRRRIARAEAALAANRALAAPFHQAVS</sequence>
<keyword evidence="1" id="KW-0812">Transmembrane</keyword>
<organism evidence="2 3">
    <name type="scientific">Cryptosporangium japonicum</name>
    <dbReference type="NCBI Taxonomy" id="80872"/>
    <lineage>
        <taxon>Bacteria</taxon>
        <taxon>Bacillati</taxon>
        <taxon>Actinomycetota</taxon>
        <taxon>Actinomycetes</taxon>
        <taxon>Cryptosporangiales</taxon>
        <taxon>Cryptosporangiaceae</taxon>
        <taxon>Cryptosporangium</taxon>
    </lineage>
</organism>
<gene>
    <name evidence="2" type="ORF">GCM10009539_42220</name>
</gene>
<reference evidence="2 3" key="1">
    <citation type="journal article" date="2019" name="Int. J. Syst. Evol. Microbiol.">
        <title>The Global Catalogue of Microorganisms (GCM) 10K type strain sequencing project: providing services to taxonomists for standard genome sequencing and annotation.</title>
        <authorList>
            <consortium name="The Broad Institute Genomics Platform"/>
            <consortium name="The Broad Institute Genome Sequencing Center for Infectious Disease"/>
            <person name="Wu L."/>
            <person name="Ma J."/>
        </authorList>
    </citation>
    <scope>NUCLEOTIDE SEQUENCE [LARGE SCALE GENOMIC DNA]</scope>
    <source>
        <strain evidence="2 3">JCM 10425</strain>
    </source>
</reference>
<evidence type="ECO:0000313" key="2">
    <source>
        <dbReference type="EMBL" id="GAA0252608.1"/>
    </source>
</evidence>
<feature type="transmembrane region" description="Helical" evidence="1">
    <location>
        <begin position="85"/>
        <end position="103"/>
    </location>
</feature>
<protein>
    <submittedName>
        <fullName evidence="2">Uncharacterized protein</fullName>
    </submittedName>
</protein>
<name>A0ABN0UJD4_9ACTN</name>
<feature type="transmembrane region" description="Helical" evidence="1">
    <location>
        <begin position="109"/>
        <end position="127"/>
    </location>
</feature>
<keyword evidence="1" id="KW-0472">Membrane</keyword>
<proteinExistence type="predicted"/>
<accession>A0ABN0UJD4</accession>
<keyword evidence="3" id="KW-1185">Reference proteome</keyword>
<feature type="transmembrane region" description="Helical" evidence="1">
    <location>
        <begin position="6"/>
        <end position="23"/>
    </location>
</feature>
<dbReference type="RefSeq" id="WP_344650588.1">
    <property type="nucleotide sequence ID" value="NZ_BAAAGX010000016.1"/>
</dbReference>
<comment type="caution">
    <text evidence="2">The sequence shown here is derived from an EMBL/GenBank/DDBJ whole genome shotgun (WGS) entry which is preliminary data.</text>
</comment>
<keyword evidence="1" id="KW-1133">Transmembrane helix</keyword>
<dbReference type="EMBL" id="BAAAGX010000016">
    <property type="protein sequence ID" value="GAA0252608.1"/>
    <property type="molecule type" value="Genomic_DNA"/>
</dbReference>
<dbReference type="Proteomes" id="UP001500967">
    <property type="component" value="Unassembled WGS sequence"/>
</dbReference>
<evidence type="ECO:0000256" key="1">
    <source>
        <dbReference type="SAM" id="Phobius"/>
    </source>
</evidence>
<evidence type="ECO:0000313" key="3">
    <source>
        <dbReference type="Proteomes" id="UP001500967"/>
    </source>
</evidence>